<dbReference type="PANTHER" id="PTHR43774">
    <property type="entry name" value="PEPTIDE METHIONINE SULFOXIDE REDUCTASE"/>
    <property type="match status" value="1"/>
</dbReference>
<dbReference type="NCBIfam" id="TIGR00401">
    <property type="entry name" value="msrA"/>
    <property type="match status" value="1"/>
</dbReference>
<dbReference type="HAMAP" id="MF_01401">
    <property type="entry name" value="MsrA"/>
    <property type="match status" value="1"/>
</dbReference>
<dbReference type="InterPro" id="IPR002569">
    <property type="entry name" value="Met_Sox_Rdtase_MsrA_dom"/>
</dbReference>
<comment type="function">
    <text evidence="4">Has an important function as a repair enzyme for proteins that have been inactivated by oxidation. Catalyzes the reversible oxidation-reduction of methionine sulfoxide in proteins to methionine.</text>
</comment>
<comment type="catalytic activity">
    <reaction evidence="2 4">
        <text>L-methionyl-[protein] + [thioredoxin]-disulfide + H2O = L-methionyl-(S)-S-oxide-[protein] + [thioredoxin]-dithiol</text>
        <dbReference type="Rhea" id="RHEA:14217"/>
        <dbReference type="Rhea" id="RHEA-COMP:10698"/>
        <dbReference type="Rhea" id="RHEA-COMP:10700"/>
        <dbReference type="Rhea" id="RHEA-COMP:12313"/>
        <dbReference type="Rhea" id="RHEA-COMP:12315"/>
        <dbReference type="ChEBI" id="CHEBI:15377"/>
        <dbReference type="ChEBI" id="CHEBI:16044"/>
        <dbReference type="ChEBI" id="CHEBI:29950"/>
        <dbReference type="ChEBI" id="CHEBI:44120"/>
        <dbReference type="ChEBI" id="CHEBI:50058"/>
        <dbReference type="EC" id="1.8.4.11"/>
    </reaction>
</comment>
<evidence type="ECO:0000256" key="1">
    <source>
        <dbReference type="ARBA" id="ARBA00023002"/>
    </source>
</evidence>
<evidence type="ECO:0000313" key="6">
    <source>
        <dbReference type="EMBL" id="PJC33897.1"/>
    </source>
</evidence>
<comment type="caution">
    <text evidence="6">The sequence shown here is derived from an EMBL/GenBank/DDBJ whole genome shotgun (WGS) entry which is preliminary data.</text>
</comment>
<sequence length="161" mass="18866">MKHKKAYLAGGCFWGMEELFRKQPGIIDTHVGYTGGKNTDPTYENHPGHAEAMEIIYDADKTNFNKLLDFYFRIHDPTTLHRQGNDIGSSYRSAIFYQNDEEKKIAEKMIQKVNESKRWQQPVVTSLEAFDTFYKAEDYHQDYLQKNPGGYTCHFVRFDSY</sequence>
<dbReference type="AlphaFoldDB" id="A0A2M8F3P2"/>
<dbReference type="InterPro" id="IPR036509">
    <property type="entry name" value="Met_Sox_Rdtase_MsrA_sf"/>
</dbReference>
<evidence type="ECO:0000313" key="7">
    <source>
        <dbReference type="Proteomes" id="UP000231383"/>
    </source>
</evidence>
<reference evidence="7" key="1">
    <citation type="submission" date="2017-09" db="EMBL/GenBank/DDBJ databases">
        <title>Depth-based differentiation of microbial function through sediment-hosted aquifers and enrichment of novel symbionts in the deep terrestrial subsurface.</title>
        <authorList>
            <person name="Probst A.J."/>
            <person name="Ladd B."/>
            <person name="Jarett J.K."/>
            <person name="Geller-Mcgrath D.E."/>
            <person name="Sieber C.M.K."/>
            <person name="Emerson J.B."/>
            <person name="Anantharaman K."/>
            <person name="Thomas B.C."/>
            <person name="Malmstrom R."/>
            <person name="Stieglmeier M."/>
            <person name="Klingl A."/>
            <person name="Woyke T."/>
            <person name="Ryan C.M."/>
            <person name="Banfield J.F."/>
        </authorList>
    </citation>
    <scope>NUCLEOTIDE SEQUENCE [LARGE SCALE GENOMIC DNA]</scope>
</reference>
<keyword evidence="1 4" id="KW-0560">Oxidoreductase</keyword>
<evidence type="ECO:0000256" key="4">
    <source>
        <dbReference type="HAMAP-Rule" id="MF_01401"/>
    </source>
</evidence>
<dbReference type="SUPFAM" id="SSF55068">
    <property type="entry name" value="Peptide methionine sulfoxide reductase"/>
    <property type="match status" value="1"/>
</dbReference>
<dbReference type="EC" id="1.8.4.11" evidence="4"/>
<dbReference type="Gene3D" id="3.30.1060.10">
    <property type="entry name" value="Peptide methionine sulphoxide reductase MsrA"/>
    <property type="match status" value="1"/>
</dbReference>
<gene>
    <name evidence="4 6" type="primary">msrA</name>
    <name evidence="6" type="ORF">CO051_00750</name>
</gene>
<dbReference type="Pfam" id="PF01625">
    <property type="entry name" value="PMSR"/>
    <property type="match status" value="1"/>
</dbReference>
<evidence type="ECO:0000256" key="2">
    <source>
        <dbReference type="ARBA" id="ARBA00047806"/>
    </source>
</evidence>
<feature type="domain" description="Peptide methionine sulphoxide reductase MsrA" evidence="5">
    <location>
        <begin position="5"/>
        <end position="153"/>
    </location>
</feature>
<feature type="active site" evidence="4">
    <location>
        <position position="12"/>
    </location>
</feature>
<proteinExistence type="inferred from homology"/>
<dbReference type="Proteomes" id="UP000231383">
    <property type="component" value="Unassembled WGS sequence"/>
</dbReference>
<evidence type="ECO:0000259" key="5">
    <source>
        <dbReference type="Pfam" id="PF01625"/>
    </source>
</evidence>
<dbReference type="GO" id="GO:0033744">
    <property type="term" value="F:L-methionine:thioredoxin-disulfide S-oxidoreductase activity"/>
    <property type="evidence" value="ECO:0007669"/>
    <property type="project" value="RHEA"/>
</dbReference>
<dbReference type="EMBL" id="PFSC01000021">
    <property type="protein sequence ID" value="PJC33897.1"/>
    <property type="molecule type" value="Genomic_DNA"/>
</dbReference>
<protein>
    <recommendedName>
        <fullName evidence="4">Peptide methionine sulfoxide reductase MsrA</fullName>
        <shortName evidence="4">Protein-methionine-S-oxide reductase</shortName>
        <ecNumber evidence="4">1.8.4.11</ecNumber>
    </recommendedName>
    <alternativeName>
        <fullName evidence="4">Peptide-methionine (S)-S-oxide reductase</fullName>
        <shortName evidence="4">Peptide Met(O) reductase</shortName>
    </alternativeName>
</protein>
<dbReference type="PANTHER" id="PTHR43774:SF1">
    <property type="entry name" value="PEPTIDE METHIONINE SULFOXIDE REDUCTASE MSRA 2"/>
    <property type="match status" value="1"/>
</dbReference>
<accession>A0A2M8F3P2</accession>
<organism evidence="6 7">
    <name type="scientific">Candidatus Roizmanbacteria bacterium CG_4_9_14_0_2_um_filter_39_13</name>
    <dbReference type="NCBI Taxonomy" id="1974839"/>
    <lineage>
        <taxon>Bacteria</taxon>
        <taxon>Candidatus Roizmaniibacteriota</taxon>
    </lineage>
</organism>
<dbReference type="GO" id="GO:0008113">
    <property type="term" value="F:peptide-methionine (S)-S-oxide reductase activity"/>
    <property type="evidence" value="ECO:0007669"/>
    <property type="project" value="UniProtKB-UniRule"/>
</dbReference>
<name>A0A2M8F3P2_9BACT</name>
<comment type="catalytic activity">
    <reaction evidence="3 4">
        <text>[thioredoxin]-disulfide + L-methionine + H2O = L-methionine (S)-S-oxide + [thioredoxin]-dithiol</text>
        <dbReference type="Rhea" id="RHEA:19993"/>
        <dbReference type="Rhea" id="RHEA-COMP:10698"/>
        <dbReference type="Rhea" id="RHEA-COMP:10700"/>
        <dbReference type="ChEBI" id="CHEBI:15377"/>
        <dbReference type="ChEBI" id="CHEBI:29950"/>
        <dbReference type="ChEBI" id="CHEBI:50058"/>
        <dbReference type="ChEBI" id="CHEBI:57844"/>
        <dbReference type="ChEBI" id="CHEBI:58772"/>
        <dbReference type="EC" id="1.8.4.11"/>
    </reaction>
</comment>
<comment type="similarity">
    <text evidence="4">Belongs to the MsrA Met sulfoxide reductase family.</text>
</comment>
<evidence type="ECO:0000256" key="3">
    <source>
        <dbReference type="ARBA" id="ARBA00048782"/>
    </source>
</evidence>